<keyword evidence="9" id="KW-1133">Transmembrane helix</keyword>
<evidence type="ECO:0000256" key="7">
    <source>
        <dbReference type="ARBA" id="ARBA00022840"/>
    </source>
</evidence>
<dbReference type="RefSeq" id="WP_353707050.1">
    <property type="nucleotide sequence ID" value="NZ_CP159290.1"/>
</dbReference>
<dbReference type="InterPro" id="IPR003594">
    <property type="entry name" value="HATPase_dom"/>
</dbReference>
<keyword evidence="5" id="KW-0547">Nucleotide-binding</keyword>
<keyword evidence="4" id="KW-0808">Transferase</keyword>
<evidence type="ECO:0000259" key="10">
    <source>
        <dbReference type="SMART" id="SM00387"/>
    </source>
</evidence>
<evidence type="ECO:0000256" key="1">
    <source>
        <dbReference type="ARBA" id="ARBA00000085"/>
    </source>
</evidence>
<dbReference type="GO" id="GO:0005524">
    <property type="term" value="F:ATP binding"/>
    <property type="evidence" value="ECO:0007669"/>
    <property type="project" value="UniProtKB-KW"/>
</dbReference>
<dbReference type="InterPro" id="IPR036890">
    <property type="entry name" value="HATPase_C_sf"/>
</dbReference>
<evidence type="ECO:0000256" key="2">
    <source>
        <dbReference type="ARBA" id="ARBA00012438"/>
    </source>
</evidence>
<keyword evidence="3" id="KW-0597">Phosphoprotein</keyword>
<evidence type="ECO:0000256" key="6">
    <source>
        <dbReference type="ARBA" id="ARBA00022777"/>
    </source>
</evidence>
<dbReference type="EC" id="2.7.13.3" evidence="2"/>
<evidence type="ECO:0000256" key="4">
    <source>
        <dbReference type="ARBA" id="ARBA00022679"/>
    </source>
</evidence>
<evidence type="ECO:0000256" key="9">
    <source>
        <dbReference type="SAM" id="Phobius"/>
    </source>
</evidence>
<name>A0AAU8FX78_9MICO</name>
<feature type="transmembrane region" description="Helical" evidence="9">
    <location>
        <begin position="68"/>
        <end position="90"/>
    </location>
</feature>
<evidence type="ECO:0000313" key="11">
    <source>
        <dbReference type="EMBL" id="XCH28562.1"/>
    </source>
</evidence>
<evidence type="ECO:0000256" key="8">
    <source>
        <dbReference type="ARBA" id="ARBA00023012"/>
    </source>
</evidence>
<dbReference type="Gene3D" id="3.30.565.10">
    <property type="entry name" value="Histidine kinase-like ATPase, C-terminal domain"/>
    <property type="match status" value="1"/>
</dbReference>
<feature type="transmembrane region" description="Helical" evidence="9">
    <location>
        <begin position="195"/>
        <end position="218"/>
    </location>
</feature>
<dbReference type="GO" id="GO:0000155">
    <property type="term" value="F:phosphorelay sensor kinase activity"/>
    <property type="evidence" value="ECO:0007669"/>
    <property type="project" value="InterPro"/>
</dbReference>
<dbReference type="SMART" id="SM00387">
    <property type="entry name" value="HATPase_c"/>
    <property type="match status" value="1"/>
</dbReference>
<keyword evidence="6 11" id="KW-0418">Kinase</keyword>
<dbReference type="Gene3D" id="1.20.5.1930">
    <property type="match status" value="1"/>
</dbReference>
<dbReference type="Pfam" id="PF07730">
    <property type="entry name" value="HisKA_3"/>
    <property type="match status" value="1"/>
</dbReference>
<reference evidence="11" key="1">
    <citation type="submission" date="2024-06" db="EMBL/GenBank/DDBJ databases">
        <title>Complete genome sequence of the cellulolytic actinobacterium, Cellulosimicrobium ES-005.</title>
        <authorList>
            <person name="Matthews C.T."/>
            <person name="Underwood K.D."/>
            <person name="Ghanchi K.M."/>
            <person name="Fields S.D."/>
            <person name="Gardner S.G."/>
        </authorList>
    </citation>
    <scope>NUCLEOTIDE SEQUENCE</scope>
    <source>
        <strain evidence="11">ES-005</strain>
    </source>
</reference>
<protein>
    <recommendedName>
        <fullName evidence="2">histidine kinase</fullName>
        <ecNumber evidence="2">2.7.13.3</ecNumber>
    </recommendedName>
</protein>
<evidence type="ECO:0000256" key="3">
    <source>
        <dbReference type="ARBA" id="ARBA00022553"/>
    </source>
</evidence>
<keyword evidence="9" id="KW-0812">Transmembrane</keyword>
<keyword evidence="8" id="KW-0902">Two-component regulatory system</keyword>
<evidence type="ECO:0000256" key="5">
    <source>
        <dbReference type="ARBA" id="ARBA00022741"/>
    </source>
</evidence>
<dbReference type="PANTHER" id="PTHR24421">
    <property type="entry name" value="NITRATE/NITRITE SENSOR PROTEIN NARX-RELATED"/>
    <property type="match status" value="1"/>
</dbReference>
<dbReference type="InterPro" id="IPR011712">
    <property type="entry name" value="Sig_transdc_His_kin_sub3_dim/P"/>
</dbReference>
<sequence length="462" mass="47303">MNAVAARPQDAPATAATPAPSDRWVRLQPWALPGFLALVVGLFLLATPTWGRSGAAGLWESPVLTEDLLLGAGLVLPLLDLCVVAGVLVARRSPVLGTALTALPFVTVVVTGAFVWGWWLGLLAVAVVAAVDGWHRAVVPGLVAIVLAGLYAWLPIVALLPIGPVWAVSSNDPRWTEITESGTTSEISSAPGEHLVIWALYCFWVVAVIAVAASLGAVARSRSAARAAATATRRAAEAQAVTAERARVAHDLHDVVAHHVSLVAVRAESAPYVHPGLDDTARAVLADIATDAREALGELRQVLAVLQRSEDAAPDLAPQPGAGDVVGLVEAARAAGQDVTLTGGFDAVPAAPGYALYRAAQEALTNARRHAPGKPVVVDARVVGRDGHRTAVLRVSNPVERGEPGGVGGTGRGLAGMRERVEALGGTLSTGVGDDGATFVVEARILLVGVASPAASAPVASA</sequence>
<organism evidence="11">
    <name type="scientific">Cellulosimicrobium sp. ES-005</name>
    <dbReference type="NCBI Taxonomy" id="3163031"/>
    <lineage>
        <taxon>Bacteria</taxon>
        <taxon>Bacillati</taxon>
        <taxon>Actinomycetota</taxon>
        <taxon>Actinomycetes</taxon>
        <taxon>Micrococcales</taxon>
        <taxon>Promicromonosporaceae</taxon>
        <taxon>Cellulosimicrobium</taxon>
    </lineage>
</organism>
<dbReference type="EMBL" id="CP159290">
    <property type="protein sequence ID" value="XCH28562.1"/>
    <property type="molecule type" value="Genomic_DNA"/>
</dbReference>
<feature type="transmembrane region" description="Helical" evidence="9">
    <location>
        <begin position="142"/>
        <end position="167"/>
    </location>
</feature>
<keyword evidence="9" id="KW-0472">Membrane</keyword>
<feature type="transmembrane region" description="Helical" evidence="9">
    <location>
        <begin position="30"/>
        <end position="47"/>
    </location>
</feature>
<proteinExistence type="predicted"/>
<dbReference type="InterPro" id="IPR050482">
    <property type="entry name" value="Sensor_HK_TwoCompSys"/>
</dbReference>
<dbReference type="SUPFAM" id="SSF55874">
    <property type="entry name" value="ATPase domain of HSP90 chaperone/DNA topoisomerase II/histidine kinase"/>
    <property type="match status" value="1"/>
</dbReference>
<dbReference type="CDD" id="cd16917">
    <property type="entry name" value="HATPase_UhpB-NarQ-NarX-like"/>
    <property type="match status" value="1"/>
</dbReference>
<accession>A0AAU8FX78</accession>
<feature type="domain" description="Histidine kinase/HSP90-like ATPase" evidence="10">
    <location>
        <begin position="351"/>
        <end position="447"/>
    </location>
</feature>
<dbReference type="PANTHER" id="PTHR24421:SF10">
    <property type="entry name" value="NITRATE_NITRITE SENSOR PROTEIN NARQ"/>
    <property type="match status" value="1"/>
</dbReference>
<dbReference type="AlphaFoldDB" id="A0AAU8FX78"/>
<gene>
    <name evidence="11" type="ORF">ABRQ22_13230</name>
</gene>
<keyword evidence="7" id="KW-0067">ATP-binding</keyword>
<dbReference type="GO" id="GO:0046983">
    <property type="term" value="F:protein dimerization activity"/>
    <property type="evidence" value="ECO:0007669"/>
    <property type="project" value="InterPro"/>
</dbReference>
<dbReference type="GO" id="GO:0016020">
    <property type="term" value="C:membrane"/>
    <property type="evidence" value="ECO:0007669"/>
    <property type="project" value="InterPro"/>
</dbReference>
<comment type="catalytic activity">
    <reaction evidence="1">
        <text>ATP + protein L-histidine = ADP + protein N-phospho-L-histidine.</text>
        <dbReference type="EC" id="2.7.13.3"/>
    </reaction>
</comment>
<feature type="transmembrane region" description="Helical" evidence="9">
    <location>
        <begin position="102"/>
        <end position="130"/>
    </location>
</feature>